<keyword evidence="3 4" id="KW-0732">Signal</keyword>
<dbReference type="SMART" id="SM00062">
    <property type="entry name" value="PBPb"/>
    <property type="match status" value="1"/>
</dbReference>
<evidence type="ECO:0000313" key="7">
    <source>
        <dbReference type="Proteomes" id="UP001519332"/>
    </source>
</evidence>
<evidence type="ECO:0000256" key="1">
    <source>
        <dbReference type="ARBA" id="ARBA00010333"/>
    </source>
</evidence>
<dbReference type="InterPro" id="IPR001638">
    <property type="entry name" value="Solute-binding_3/MltF_N"/>
</dbReference>
<protein>
    <submittedName>
        <fullName evidence="6">Polar amino acid transport system substrate-binding protein</fullName>
    </submittedName>
</protein>
<sequence>MKRVIAVVAVLLSSCGADPVVVPARPVPSVTVLPSGVQMPAVIPDAVPETCNPKASLRPLEPAGVIPPDSTMARIQERRRLVVGVGSSAYRLSHRNPLTGRIEGFEADIAREIAKAIFGDDQESRIQFRALNAADRIAAVRGVTDNGEPVEKVDMVLAAMTMTCERWQKVAFSAEYFSAGQQILVPHGSSAQSLADLGGKKVCASATSTNIRIIAQSRPAPIPVAAANTSDCLLLLQQGQIDAVSTGDVILAGLAAQDPAMEIRGPRFTDEPTGIAMSLDAPDLVRFVNGVLAEFIRGGKWKYLETLWFSPQIADAVPPTPQYRSE</sequence>
<dbReference type="Gene3D" id="3.40.190.10">
    <property type="entry name" value="Periplasmic binding protein-like II"/>
    <property type="match status" value="2"/>
</dbReference>
<organism evidence="6 7">
    <name type="scientific">Kibdelosporangium banguiense</name>
    <dbReference type="NCBI Taxonomy" id="1365924"/>
    <lineage>
        <taxon>Bacteria</taxon>
        <taxon>Bacillati</taxon>
        <taxon>Actinomycetota</taxon>
        <taxon>Actinomycetes</taxon>
        <taxon>Pseudonocardiales</taxon>
        <taxon>Pseudonocardiaceae</taxon>
        <taxon>Kibdelosporangium</taxon>
    </lineage>
</organism>
<evidence type="ECO:0000259" key="5">
    <source>
        <dbReference type="SMART" id="SM00062"/>
    </source>
</evidence>
<keyword evidence="2" id="KW-0813">Transport</keyword>
<name>A0ABS4TUQ3_9PSEU</name>
<reference evidence="6 7" key="1">
    <citation type="submission" date="2021-03" db="EMBL/GenBank/DDBJ databases">
        <title>Sequencing the genomes of 1000 actinobacteria strains.</title>
        <authorList>
            <person name="Klenk H.-P."/>
        </authorList>
    </citation>
    <scope>NUCLEOTIDE SEQUENCE [LARGE SCALE GENOMIC DNA]</scope>
    <source>
        <strain evidence="6 7">DSM 46670</strain>
    </source>
</reference>
<comment type="caution">
    <text evidence="6">The sequence shown here is derived from an EMBL/GenBank/DDBJ whole genome shotgun (WGS) entry which is preliminary data.</text>
</comment>
<feature type="domain" description="Solute-binding protein family 3/N-terminal" evidence="5">
    <location>
        <begin position="80"/>
        <end position="312"/>
    </location>
</feature>
<evidence type="ECO:0000256" key="4">
    <source>
        <dbReference type="SAM" id="SignalP"/>
    </source>
</evidence>
<dbReference type="Pfam" id="PF00497">
    <property type="entry name" value="SBP_bac_3"/>
    <property type="match status" value="1"/>
</dbReference>
<keyword evidence="7" id="KW-1185">Reference proteome</keyword>
<comment type="similarity">
    <text evidence="1">Belongs to the bacterial solute-binding protein 3 family.</text>
</comment>
<accession>A0ABS4TUQ3</accession>
<dbReference type="PROSITE" id="PS51257">
    <property type="entry name" value="PROKAR_LIPOPROTEIN"/>
    <property type="match status" value="1"/>
</dbReference>
<feature type="chain" id="PRO_5045521059" evidence="4">
    <location>
        <begin position="20"/>
        <end position="326"/>
    </location>
</feature>
<dbReference type="InterPro" id="IPR051455">
    <property type="entry name" value="Bact_solute-bind_prot3"/>
</dbReference>
<dbReference type="RefSeq" id="WP_209644598.1">
    <property type="nucleotide sequence ID" value="NZ_JAGINW010000001.1"/>
</dbReference>
<evidence type="ECO:0000256" key="3">
    <source>
        <dbReference type="ARBA" id="ARBA00022729"/>
    </source>
</evidence>
<feature type="signal peptide" evidence="4">
    <location>
        <begin position="1"/>
        <end position="19"/>
    </location>
</feature>
<gene>
    <name evidence="6" type="ORF">JOF56_008041</name>
</gene>
<evidence type="ECO:0000313" key="6">
    <source>
        <dbReference type="EMBL" id="MBP2327656.1"/>
    </source>
</evidence>
<dbReference type="Proteomes" id="UP001519332">
    <property type="component" value="Unassembled WGS sequence"/>
</dbReference>
<dbReference type="PANTHER" id="PTHR30085">
    <property type="entry name" value="AMINO ACID ABC TRANSPORTER PERMEASE"/>
    <property type="match status" value="1"/>
</dbReference>
<dbReference type="EMBL" id="JAGINW010000001">
    <property type="protein sequence ID" value="MBP2327656.1"/>
    <property type="molecule type" value="Genomic_DNA"/>
</dbReference>
<dbReference type="CDD" id="cd13690">
    <property type="entry name" value="PBP2_GluB"/>
    <property type="match status" value="1"/>
</dbReference>
<dbReference type="SUPFAM" id="SSF53850">
    <property type="entry name" value="Periplasmic binding protein-like II"/>
    <property type="match status" value="1"/>
</dbReference>
<dbReference type="PANTHER" id="PTHR30085:SF6">
    <property type="entry name" value="ABC TRANSPORTER GLUTAMINE-BINDING PROTEIN GLNH"/>
    <property type="match status" value="1"/>
</dbReference>
<evidence type="ECO:0000256" key="2">
    <source>
        <dbReference type="ARBA" id="ARBA00022448"/>
    </source>
</evidence>
<proteinExistence type="inferred from homology"/>